<keyword evidence="1" id="KW-0732">Signal</keyword>
<protein>
    <submittedName>
        <fullName evidence="2">Uncharacterized protein</fullName>
    </submittedName>
</protein>
<evidence type="ECO:0000256" key="1">
    <source>
        <dbReference type="SAM" id="SignalP"/>
    </source>
</evidence>
<proteinExistence type="predicted"/>
<reference evidence="2 3" key="1">
    <citation type="submission" date="2016-10" db="EMBL/GenBank/DDBJ databases">
        <authorList>
            <person name="de Groot N.N."/>
        </authorList>
    </citation>
    <scope>NUCLEOTIDE SEQUENCE [LARGE SCALE GENOMIC DNA]</scope>
    <source>
        <strain evidence="2 3">CGMCC 1.9157</strain>
    </source>
</reference>
<dbReference type="AlphaFoldDB" id="A0A1I5M7N9"/>
<feature type="chain" id="PRO_5011791076" evidence="1">
    <location>
        <begin position="30"/>
        <end position="123"/>
    </location>
</feature>
<feature type="signal peptide" evidence="1">
    <location>
        <begin position="1"/>
        <end position="29"/>
    </location>
</feature>
<dbReference type="Proteomes" id="UP000199236">
    <property type="component" value="Unassembled WGS sequence"/>
</dbReference>
<gene>
    <name evidence="2" type="ORF">SAMN04488056_1202</name>
</gene>
<organism evidence="2 3">
    <name type="scientific">Cohaesibacter marisflavi</name>
    <dbReference type="NCBI Taxonomy" id="655353"/>
    <lineage>
        <taxon>Bacteria</taxon>
        <taxon>Pseudomonadati</taxon>
        <taxon>Pseudomonadota</taxon>
        <taxon>Alphaproteobacteria</taxon>
        <taxon>Hyphomicrobiales</taxon>
        <taxon>Cohaesibacteraceae</taxon>
    </lineage>
</organism>
<sequence length="123" mass="13505">MGNKMVCHFLKTSTSLFALGCVCMGASLAPTMGEAAFAQEIEDVDDDAIYHLERIVVAATKRVENAFDVVADIAVANSEELQEQDITSVDELDTIFSDLHIRRLCCKNSEEQSRGSARLPLRP</sequence>
<evidence type="ECO:0000313" key="2">
    <source>
        <dbReference type="EMBL" id="SFP05594.1"/>
    </source>
</evidence>
<dbReference type="STRING" id="655353.SAMN04488056_1202"/>
<name>A0A1I5M7N9_9HYPH</name>
<keyword evidence="3" id="KW-1185">Reference proteome</keyword>
<accession>A0A1I5M7N9</accession>
<dbReference type="EMBL" id="FOVR01000020">
    <property type="protein sequence ID" value="SFP05594.1"/>
    <property type="molecule type" value="Genomic_DNA"/>
</dbReference>
<evidence type="ECO:0000313" key="3">
    <source>
        <dbReference type="Proteomes" id="UP000199236"/>
    </source>
</evidence>